<dbReference type="SUPFAM" id="SSF48366">
    <property type="entry name" value="Ras GEF"/>
    <property type="match status" value="1"/>
</dbReference>
<keyword evidence="3" id="KW-1185">Reference proteome</keyword>
<dbReference type="STRING" id="1450535.A0A317W2L6"/>
<feature type="domain" description="Ras-GEF" evidence="1">
    <location>
        <begin position="357"/>
        <end position="439"/>
    </location>
</feature>
<dbReference type="GO" id="GO:0005085">
    <property type="term" value="F:guanyl-nucleotide exchange factor activity"/>
    <property type="evidence" value="ECO:0007669"/>
    <property type="project" value="InterPro"/>
</dbReference>
<dbReference type="OrthoDB" id="4312812at2759"/>
<proteinExistence type="predicted"/>
<evidence type="ECO:0000313" key="3">
    <source>
        <dbReference type="Proteomes" id="UP000246702"/>
    </source>
</evidence>
<dbReference type="Proteomes" id="UP000246702">
    <property type="component" value="Unassembled WGS sequence"/>
</dbReference>
<dbReference type="Pfam" id="PF00617">
    <property type="entry name" value="RasGEF"/>
    <property type="match status" value="1"/>
</dbReference>
<accession>A0A317W2L6</accession>
<dbReference type="InterPro" id="IPR036964">
    <property type="entry name" value="RASGEF_cat_dom_sf"/>
</dbReference>
<organism evidence="2 3">
    <name type="scientific">Aspergillus sclerotioniger CBS 115572</name>
    <dbReference type="NCBI Taxonomy" id="1450535"/>
    <lineage>
        <taxon>Eukaryota</taxon>
        <taxon>Fungi</taxon>
        <taxon>Dikarya</taxon>
        <taxon>Ascomycota</taxon>
        <taxon>Pezizomycotina</taxon>
        <taxon>Eurotiomycetes</taxon>
        <taxon>Eurotiomycetidae</taxon>
        <taxon>Eurotiales</taxon>
        <taxon>Aspergillaceae</taxon>
        <taxon>Aspergillus</taxon>
        <taxon>Aspergillus subgen. Circumdati</taxon>
    </lineage>
</organism>
<reference evidence="2 3" key="1">
    <citation type="submission" date="2016-12" db="EMBL/GenBank/DDBJ databases">
        <title>The genomes of Aspergillus section Nigri reveals drivers in fungal speciation.</title>
        <authorList>
            <consortium name="DOE Joint Genome Institute"/>
            <person name="Vesth T.C."/>
            <person name="Nybo J."/>
            <person name="Theobald S."/>
            <person name="Brandl J."/>
            <person name="Frisvad J.C."/>
            <person name="Nielsen K.F."/>
            <person name="Lyhne E.K."/>
            <person name="Kogle M.E."/>
            <person name="Kuo A."/>
            <person name="Riley R."/>
            <person name="Clum A."/>
            <person name="Nolan M."/>
            <person name="Lipzen A."/>
            <person name="Salamov A."/>
            <person name="Henrissat B."/>
            <person name="Wiebenga A."/>
            <person name="De Vries R.P."/>
            <person name="Grigoriev I.V."/>
            <person name="Mortensen U.H."/>
            <person name="Andersen M.R."/>
            <person name="Baker S.E."/>
        </authorList>
    </citation>
    <scope>NUCLEOTIDE SEQUENCE [LARGE SCALE GENOMIC DNA]</scope>
    <source>
        <strain evidence="2 3">CBS 115572</strain>
    </source>
</reference>
<comment type="caution">
    <text evidence="2">The sequence shown here is derived from an EMBL/GenBank/DDBJ whole genome shotgun (WGS) entry which is preliminary data.</text>
</comment>
<dbReference type="RefSeq" id="XP_025465059.1">
    <property type="nucleotide sequence ID" value="XM_025608377.1"/>
</dbReference>
<protein>
    <recommendedName>
        <fullName evidence="1">Ras-GEF domain-containing protein</fullName>
    </recommendedName>
</protein>
<evidence type="ECO:0000313" key="2">
    <source>
        <dbReference type="EMBL" id="PWY79487.1"/>
    </source>
</evidence>
<evidence type="ECO:0000259" key="1">
    <source>
        <dbReference type="Pfam" id="PF00617"/>
    </source>
</evidence>
<dbReference type="AlphaFoldDB" id="A0A317W2L6"/>
<dbReference type="EMBL" id="MSFK01000023">
    <property type="protein sequence ID" value="PWY79487.1"/>
    <property type="molecule type" value="Genomic_DNA"/>
</dbReference>
<dbReference type="GeneID" id="37110520"/>
<dbReference type="InterPro" id="IPR001895">
    <property type="entry name" value="RASGEF_cat_dom"/>
</dbReference>
<gene>
    <name evidence="2" type="ORF">BO94DRAFT_471322</name>
</gene>
<dbReference type="GO" id="GO:0007264">
    <property type="term" value="P:small GTPase-mediated signal transduction"/>
    <property type="evidence" value="ECO:0007669"/>
    <property type="project" value="InterPro"/>
</dbReference>
<name>A0A317W2L6_9EURO</name>
<sequence>MSAYSPSASLPFMPMPGLPAYPLLFRSETEIPSFFVQYRWWEDEAATVFWAFDPREIQRVIRFGLYSNANLPRTILQNRDPHTISAILVSLVDPEETPFVDSLSPLQKVEEILRRCRMTRPPLVSWDWFPTQRDRDMTPRAIAEAIDAESHLHFTRISFEGLVRYSLTFTEPSVEWFLKQHTALYIHLIHYLQMFPEDLPRYMEVEQHLRSRSPFAHRAVHQCLRDLRQAVPVRTSSPGFEFISGPIQQLFLTFPPSLKDVLKVLSVLAARFQRTYVHVREMNWTKPFMVDFSFLEGLTASTSADDFAKTITGVDQDCFSGLSQKSFVEPDAIIKRLLVTWELLSMAVWECCSGLPEMIGYIQEVVQSLYNRHDYHSFAAILSGVCKYNNSFLKIHSNNTTTPNPVLPQLAGLLDPAENFVAYRQEFETRPGIPFLFPHIREYQQHGPPALHQLFQRLQTSNLRSNLH</sequence>
<dbReference type="Gene3D" id="1.10.840.10">
    <property type="entry name" value="Ras guanine-nucleotide exchange factors catalytic domain"/>
    <property type="match status" value="1"/>
</dbReference>
<dbReference type="InterPro" id="IPR023578">
    <property type="entry name" value="Ras_GEF_dom_sf"/>
</dbReference>